<dbReference type="Gene3D" id="3.40.30.10">
    <property type="entry name" value="Glutaredoxin"/>
    <property type="match status" value="1"/>
</dbReference>
<dbReference type="InterPro" id="IPR041205">
    <property type="entry name" value="ScsC_N"/>
</dbReference>
<keyword evidence="4" id="KW-1185">Reference proteome</keyword>
<dbReference type="PROSITE" id="PS51352">
    <property type="entry name" value="THIOREDOXIN_2"/>
    <property type="match status" value="1"/>
</dbReference>
<protein>
    <submittedName>
        <fullName evidence="3">DsbA family protein</fullName>
    </submittedName>
</protein>
<dbReference type="PANTHER" id="PTHR35272">
    <property type="entry name" value="THIOL:DISULFIDE INTERCHANGE PROTEIN DSBC-RELATED"/>
    <property type="match status" value="1"/>
</dbReference>
<organism evidence="3 4">
    <name type="scientific">Aliiroseovarius salicola</name>
    <dbReference type="NCBI Taxonomy" id="3009082"/>
    <lineage>
        <taxon>Bacteria</taxon>
        <taxon>Pseudomonadati</taxon>
        <taxon>Pseudomonadota</taxon>
        <taxon>Alphaproteobacteria</taxon>
        <taxon>Rhodobacterales</taxon>
        <taxon>Paracoccaceae</taxon>
        <taxon>Aliiroseovarius</taxon>
    </lineage>
</organism>
<dbReference type="Pfam" id="PF18312">
    <property type="entry name" value="ScsC_N"/>
    <property type="match status" value="1"/>
</dbReference>
<reference evidence="3 4" key="1">
    <citation type="submission" date="2023-01" db="EMBL/GenBank/DDBJ databases">
        <authorList>
            <person name="Yoon J.-W."/>
        </authorList>
    </citation>
    <scope>NUCLEOTIDE SEQUENCE [LARGE SCALE GENOMIC DNA]</scope>
    <source>
        <strain evidence="3 4">KMU-50</strain>
    </source>
</reference>
<dbReference type="SUPFAM" id="SSF52833">
    <property type="entry name" value="Thioredoxin-like"/>
    <property type="match status" value="1"/>
</dbReference>
<dbReference type="PANTHER" id="PTHR35272:SF3">
    <property type="entry name" value="THIOL:DISULFIDE INTERCHANGE PROTEIN DSBC"/>
    <property type="match status" value="1"/>
</dbReference>
<dbReference type="RefSeq" id="WP_271054155.1">
    <property type="nucleotide sequence ID" value="NZ_JAQIIO010000004.1"/>
</dbReference>
<feature type="signal peptide" evidence="1">
    <location>
        <begin position="1"/>
        <end position="22"/>
    </location>
</feature>
<evidence type="ECO:0000313" key="4">
    <source>
        <dbReference type="Proteomes" id="UP001528040"/>
    </source>
</evidence>
<feature type="domain" description="Thioredoxin" evidence="2">
    <location>
        <begin position="12"/>
        <end position="188"/>
    </location>
</feature>
<evidence type="ECO:0000256" key="1">
    <source>
        <dbReference type="SAM" id="SignalP"/>
    </source>
</evidence>
<name>A0ABT4W1R7_9RHOB</name>
<dbReference type="InterPro" id="IPR036249">
    <property type="entry name" value="Thioredoxin-like_sf"/>
</dbReference>
<dbReference type="Proteomes" id="UP001528040">
    <property type="component" value="Unassembled WGS sequence"/>
</dbReference>
<dbReference type="CDD" id="cd03023">
    <property type="entry name" value="DsbA_Com1_like"/>
    <property type="match status" value="1"/>
</dbReference>
<dbReference type="InterPro" id="IPR051470">
    <property type="entry name" value="Thiol:disulfide_interchange"/>
</dbReference>
<dbReference type="InterPro" id="IPR013766">
    <property type="entry name" value="Thioredoxin_domain"/>
</dbReference>
<dbReference type="EMBL" id="JAQIIO010000004">
    <property type="protein sequence ID" value="MDA5094456.1"/>
    <property type="molecule type" value="Genomic_DNA"/>
</dbReference>
<feature type="chain" id="PRO_5045209927" evidence="1">
    <location>
        <begin position="23"/>
        <end position="251"/>
    </location>
</feature>
<evidence type="ECO:0000313" key="3">
    <source>
        <dbReference type="EMBL" id="MDA5094456.1"/>
    </source>
</evidence>
<dbReference type="InterPro" id="IPR001853">
    <property type="entry name" value="DSBA-like_thioredoxin_dom"/>
</dbReference>
<keyword evidence="1" id="KW-0732">Signal</keyword>
<comment type="caution">
    <text evidence="3">The sequence shown here is derived from an EMBL/GenBank/DDBJ whole genome shotgun (WGS) entry which is preliminary data.</text>
</comment>
<dbReference type="Pfam" id="PF01323">
    <property type="entry name" value="DSBA"/>
    <property type="match status" value="1"/>
</dbReference>
<accession>A0ABT4W1R7</accession>
<evidence type="ECO:0000259" key="2">
    <source>
        <dbReference type="PROSITE" id="PS51352"/>
    </source>
</evidence>
<gene>
    <name evidence="3" type="ORF">O2N63_10200</name>
</gene>
<proteinExistence type="predicted"/>
<sequence>MKRLSLALCAAAMIGAAMPAAAFDLSDMSEDERQAFRDEVRAYLLDNPEVIMEAVDILEQRQAEMAAMDDVELVKANVDDIFNDGYSHVMGNPDGDYTIVEFVDYRCGYCRKSYEELTVLLEKDENIRLILKEYPILGEDSLNSARFAVSAQQLFGGEAYGKLHHALISLRGAASIENLIDAADDLGLDGKAIAKGMTDPRIDEILGENHALARRLKVTGTPAFVMGDTMARGYMPLAQMERFVAEGRSTN</sequence>